<keyword evidence="1 2" id="KW-0808">Transferase</keyword>
<dbReference type="InterPro" id="IPR050483">
    <property type="entry name" value="CoA-transferase_III_domain"/>
</dbReference>
<accession>A0A5N0VCW6</accession>
<gene>
    <name evidence="2" type="ORF">FPZ12_009990</name>
</gene>
<dbReference type="InterPro" id="IPR044855">
    <property type="entry name" value="CoA-Trfase_III_dom3_sf"/>
</dbReference>
<dbReference type="InterPro" id="IPR003673">
    <property type="entry name" value="CoA-Trfase_fam_III"/>
</dbReference>
<dbReference type="SUPFAM" id="SSF89796">
    <property type="entry name" value="CoA-transferase family III (CaiB/BaiF)"/>
    <property type="match status" value="1"/>
</dbReference>
<proteinExistence type="predicted"/>
<organism evidence="2 3">
    <name type="scientific">Amycolatopsis acidicola</name>
    <dbReference type="NCBI Taxonomy" id="2596893"/>
    <lineage>
        <taxon>Bacteria</taxon>
        <taxon>Bacillati</taxon>
        <taxon>Actinomycetota</taxon>
        <taxon>Actinomycetes</taxon>
        <taxon>Pseudonocardiales</taxon>
        <taxon>Pseudonocardiaceae</taxon>
        <taxon>Amycolatopsis</taxon>
    </lineage>
</organism>
<evidence type="ECO:0000313" key="3">
    <source>
        <dbReference type="Proteomes" id="UP000319769"/>
    </source>
</evidence>
<dbReference type="OrthoDB" id="9797653at2"/>
<dbReference type="InterPro" id="IPR023606">
    <property type="entry name" value="CoA-Trfase_III_dom_1_sf"/>
</dbReference>
<dbReference type="Pfam" id="PF02515">
    <property type="entry name" value="CoA_transf_3"/>
    <property type="match status" value="1"/>
</dbReference>
<sequence length="436" mass="46416">MLTCSTSCSTREGTDVAATAQTGQGVLAGLKVVELCHLIAGPYCGMLLADEGAEVIKVEPPTGELTRTREPIRTTEAGSMSGYFGSLNRRKESVVLDLKTEAGIGLMHDLLAGADVFITNMRPQALRRLGLHPETLRERYSSLVVASMTGFGLENAGPDANRAGLAMVAEALAGTNGLTRDRSGQPVWCGFALGDIVTGMTAHAGILLALRHRDLTGEGRLVDLALTECTLPLTSVALARVQAADSTMAETAGSNDFHGVPYGTFAARDGFYNLGVNRDDFWARLAKAMGRPELGEDRRYATYLERAKRQAEVHGLVEEWSKQLPRDEVVAAITDADVPVAPVLTMAEVLELEHFHSRGTFVEVDDGIGGTLRQPSDPTGFAVPEQARVPKLGEQRDAVLARLGLTPEQIETLAAQGAFGRPAVPATDAITASAVR</sequence>
<keyword evidence="3" id="KW-1185">Reference proteome</keyword>
<dbReference type="Gene3D" id="3.40.50.10540">
    <property type="entry name" value="Crotonobetainyl-coa:carnitine coa-transferase, domain 1"/>
    <property type="match status" value="1"/>
</dbReference>
<dbReference type="Gene3D" id="3.30.1540.10">
    <property type="entry name" value="formyl-coa transferase, domain 3"/>
    <property type="match status" value="1"/>
</dbReference>
<protein>
    <submittedName>
        <fullName evidence="2">CoA transferase</fullName>
    </submittedName>
</protein>
<dbReference type="AlphaFoldDB" id="A0A5N0VCW6"/>
<dbReference type="EMBL" id="VMNW02000010">
    <property type="protein sequence ID" value="KAA9163314.1"/>
    <property type="molecule type" value="Genomic_DNA"/>
</dbReference>
<name>A0A5N0VCW6_9PSEU</name>
<dbReference type="GO" id="GO:0008410">
    <property type="term" value="F:CoA-transferase activity"/>
    <property type="evidence" value="ECO:0007669"/>
    <property type="project" value="TreeGrafter"/>
</dbReference>
<dbReference type="PANTHER" id="PTHR48207">
    <property type="entry name" value="SUCCINATE--HYDROXYMETHYLGLUTARATE COA-TRANSFERASE"/>
    <property type="match status" value="1"/>
</dbReference>
<reference evidence="2" key="1">
    <citation type="submission" date="2019-09" db="EMBL/GenBank/DDBJ databases">
        <authorList>
            <person name="Teo W.F.A."/>
            <person name="Duangmal K."/>
        </authorList>
    </citation>
    <scope>NUCLEOTIDE SEQUENCE [LARGE SCALE GENOMIC DNA]</scope>
    <source>
        <strain evidence="2">K81G1</strain>
    </source>
</reference>
<evidence type="ECO:0000313" key="2">
    <source>
        <dbReference type="EMBL" id="KAA9163314.1"/>
    </source>
</evidence>
<evidence type="ECO:0000256" key="1">
    <source>
        <dbReference type="ARBA" id="ARBA00022679"/>
    </source>
</evidence>
<dbReference type="PANTHER" id="PTHR48207:SF3">
    <property type="entry name" value="SUCCINATE--HYDROXYMETHYLGLUTARATE COA-TRANSFERASE"/>
    <property type="match status" value="1"/>
</dbReference>
<comment type="caution">
    <text evidence="2">The sequence shown here is derived from an EMBL/GenBank/DDBJ whole genome shotgun (WGS) entry which is preliminary data.</text>
</comment>
<dbReference type="Proteomes" id="UP000319769">
    <property type="component" value="Unassembled WGS sequence"/>
</dbReference>